<dbReference type="InterPro" id="IPR029002">
    <property type="entry name" value="PLPC/GPLD1"/>
</dbReference>
<feature type="domain" description="Phospholipase C/D" evidence="1">
    <location>
        <begin position="86"/>
        <end position="227"/>
    </location>
</feature>
<keyword evidence="3" id="KW-1185">Reference proteome</keyword>
<organism evidence="2 3">
    <name type="scientific">Candidatus Nanogingivalis gingivitcus</name>
    <dbReference type="NCBI Taxonomy" id="2171992"/>
    <lineage>
        <taxon>Bacteria</taxon>
        <taxon>Candidatus Saccharimonadota</taxon>
        <taxon>Candidatus Nanosyncoccalia</taxon>
        <taxon>Candidatus Nanogingivales</taxon>
        <taxon>Candidatus Nanogingivalaceae</taxon>
        <taxon>Candidatus Nanogingivalis</taxon>
    </lineage>
</organism>
<gene>
    <name evidence="2" type="ORF">G6CMJM_00286</name>
</gene>
<dbReference type="RefSeq" id="WP_129718702.1">
    <property type="nucleotide sequence ID" value="NZ_PRLK01000003.1"/>
</dbReference>
<dbReference type="EMBL" id="PRLK01000003">
    <property type="protein sequence ID" value="RYC72790.1"/>
    <property type="molecule type" value="Genomic_DNA"/>
</dbReference>
<proteinExistence type="predicted"/>
<evidence type="ECO:0000259" key="1">
    <source>
        <dbReference type="Pfam" id="PF00882"/>
    </source>
</evidence>
<evidence type="ECO:0000313" key="2">
    <source>
        <dbReference type="EMBL" id="RYC72790.1"/>
    </source>
</evidence>
<sequence length="275" mass="31485">MYSRATPFQKADKIAGTHQKIDRAARLVLNDLIKQHFKNQHVHFPSINEILRFEGNGGPDGIKTKSPGKDEPWHFVGPYGDLSQMFNYVENHLVNIAKALKEENYVRASFEAGWMAHAITDALTPAHQYPMTDKIIEISGKTPEERNKIIKKMFISGENWRKRIINNWEYIGPKGVMSSHMLYEMGIATMISSTAAKKIAKSPSEEDLKLVLNGDFFKVFEQKIKAVADKKYYDRYLHKGWTATLALETKKDLLPEVVSMVALGWFEGIRRSREK</sequence>
<dbReference type="InterPro" id="IPR008947">
    <property type="entry name" value="PLipase_C/P1_nuclease_dom_sf"/>
</dbReference>
<dbReference type="Pfam" id="PF00882">
    <property type="entry name" value="Zn_dep_PLPC"/>
    <property type="match status" value="1"/>
</dbReference>
<comment type="caution">
    <text evidence="2">The sequence shown here is derived from an EMBL/GenBank/DDBJ whole genome shotgun (WGS) entry which is preliminary data.</text>
</comment>
<reference evidence="2 3" key="1">
    <citation type="journal article" date="2018" name="bioRxiv">
        <title>Evidence of independent acquisition and adaption of ultra-small bacteria to human hosts across the highly diverse yet reduced genomes of the phylum Saccharibacteria.</title>
        <authorList>
            <person name="McLean J.S."/>
            <person name="Bor B."/>
            <person name="To T.T."/>
            <person name="Liu Q."/>
            <person name="Kearns K.A."/>
            <person name="Solden L.M."/>
            <person name="Wrighton K.C."/>
            <person name="He X."/>
            <person name="Shi W."/>
        </authorList>
    </citation>
    <scope>NUCLEOTIDE SEQUENCE [LARGE SCALE GENOMIC DNA]</scope>
    <source>
        <strain evidence="2 3">TM7_CMJM_G6_1_HOT_870</strain>
    </source>
</reference>
<accession>A0ABY0FIN5</accession>
<name>A0ABY0FIN5_9BACT</name>
<protein>
    <recommendedName>
        <fullName evidence="1">Phospholipase C/D domain-containing protein</fullName>
    </recommendedName>
</protein>
<dbReference type="SUPFAM" id="SSF48537">
    <property type="entry name" value="Phospholipase C/P1 nuclease"/>
    <property type="match status" value="1"/>
</dbReference>
<dbReference type="Proteomes" id="UP001190925">
    <property type="component" value="Unassembled WGS sequence"/>
</dbReference>
<evidence type="ECO:0000313" key="3">
    <source>
        <dbReference type="Proteomes" id="UP001190925"/>
    </source>
</evidence>
<reference evidence="2 3" key="2">
    <citation type="journal article" date="2020" name="Cell Rep.">
        <title>Acquisition and Adaptation of Ultra-small Parasitic Reduced Genome Bacteria to Mammalian Hosts.</title>
        <authorList>
            <person name="McLean J.S."/>
            <person name="Bor B."/>
            <person name="Kerns K.A."/>
            <person name="Liu Q."/>
            <person name="To T.T."/>
            <person name="Solden L."/>
            <person name="Hendrickson E.L."/>
            <person name="Wrighton K."/>
            <person name="Shi W."/>
            <person name="He X."/>
        </authorList>
    </citation>
    <scope>NUCLEOTIDE SEQUENCE [LARGE SCALE GENOMIC DNA]</scope>
    <source>
        <strain evidence="2 3">TM7_CMJM_G6_1_HOT_870</strain>
    </source>
</reference>